<evidence type="ECO:0000313" key="1">
    <source>
        <dbReference type="EMBL" id="QAT43527.1"/>
    </source>
</evidence>
<dbReference type="OrthoDB" id="175771at2"/>
<dbReference type="KEGG" id="amij:EQM06_10025"/>
<dbReference type="RefSeq" id="WP_128746307.1">
    <property type="nucleotide sequence ID" value="NZ_CP035281.1"/>
</dbReference>
<dbReference type="Proteomes" id="UP000287601">
    <property type="component" value="Chromosome"/>
</dbReference>
<sequence length="380" mass="43472">MRDKKAAVTGIGFVLILSCLLVLCGMIPDKAFSDNENRQLQSLPKWKISDVASGAYMKNFEAYASDQVIGRDGWVKIKNIADIVSGKKDNGSAYFGKDGYLFPMDTIDENQFKKNSDYAKTFIEKVKGMNRKINISVILAPTSQEIYKDKMPPYAPESDQGKVLKEAEECFGEMLVNPGAALSQHKNEYIYYKTDHHWTTLGAYYTYRIWAEQNQLEPLDKKDFDIETVNRNFYGTTYSKAAGYPAEPDSIQKFTNNAIEHTGMKIESLKGVKEFPSLYNEQYLNTKDKYSYFLSGNNPMTTIKGTATNGQNILVIKDSYANCFVPFITAHFQNIYVADLRYYKQSLQQFVKENNITDVLFLYNIVQYSNDRNLVYLLKE</sequence>
<accession>A0A410PX51</accession>
<dbReference type="EMBL" id="CP035281">
    <property type="protein sequence ID" value="QAT43527.1"/>
    <property type="molecule type" value="Genomic_DNA"/>
</dbReference>
<evidence type="ECO:0000313" key="2">
    <source>
        <dbReference type="Proteomes" id="UP000287601"/>
    </source>
</evidence>
<dbReference type="InterPro" id="IPR025945">
    <property type="entry name" value="DHHW"/>
</dbReference>
<dbReference type="AlphaFoldDB" id="A0A410PX51"/>
<organism evidence="1 2">
    <name type="scientific">Aminipila luticellarii</name>
    <dbReference type="NCBI Taxonomy" id="2507160"/>
    <lineage>
        <taxon>Bacteria</taxon>
        <taxon>Bacillati</taxon>
        <taxon>Bacillota</taxon>
        <taxon>Clostridia</taxon>
        <taxon>Peptostreptococcales</taxon>
        <taxon>Anaerovoracaceae</taxon>
        <taxon>Aminipila</taxon>
    </lineage>
</organism>
<evidence type="ECO:0008006" key="3">
    <source>
        <dbReference type="Google" id="ProtNLM"/>
    </source>
</evidence>
<protein>
    <recommendedName>
        <fullName evidence="3">DHHW protein</fullName>
    </recommendedName>
</protein>
<dbReference type="PROSITE" id="PS51257">
    <property type="entry name" value="PROKAR_LIPOPROTEIN"/>
    <property type="match status" value="1"/>
</dbReference>
<name>A0A410PX51_9FIRM</name>
<proteinExistence type="predicted"/>
<keyword evidence="2" id="KW-1185">Reference proteome</keyword>
<gene>
    <name evidence="1" type="ORF">EQM06_10025</name>
</gene>
<reference evidence="1 2" key="1">
    <citation type="submission" date="2019-01" db="EMBL/GenBank/DDBJ databases">
        <title>Draft genomes of a novel of Aminipila strains.</title>
        <authorList>
            <person name="Ma S."/>
        </authorList>
    </citation>
    <scope>NUCLEOTIDE SEQUENCE [LARGE SCALE GENOMIC DNA]</scope>
    <source>
        <strain evidence="2">JN-39</strain>
    </source>
</reference>
<dbReference type="Pfam" id="PF14286">
    <property type="entry name" value="DHHW"/>
    <property type="match status" value="1"/>
</dbReference>